<sequence length="167" mass="19315">MVIGLSGKIRSGKSRVAKIFKEVLEENGKTCEIKSFASPIYEIVSRLYRSNIKEIQRDKRDNVPIYIHTRKSNSGLILSNYREILQTIGTTARDCGDENVWVNSLFGCENEKVMGEFTWATDYWIIDDVRFPNEAQRILDCNGKLIRINRPDSDDNKHIIENSLNDW</sequence>
<dbReference type="EMBL" id="UINC01105954">
    <property type="protein sequence ID" value="SVC70271.1"/>
    <property type="molecule type" value="Genomic_DNA"/>
</dbReference>
<gene>
    <name evidence="1" type="ORF">METZ01_LOCUS323125</name>
</gene>
<reference evidence="1" key="1">
    <citation type="submission" date="2018-05" db="EMBL/GenBank/DDBJ databases">
        <authorList>
            <person name="Lanie J.A."/>
            <person name="Ng W.-L."/>
            <person name="Kazmierczak K.M."/>
            <person name="Andrzejewski T.M."/>
            <person name="Davidsen T.M."/>
            <person name="Wayne K.J."/>
            <person name="Tettelin H."/>
            <person name="Glass J.I."/>
            <person name="Rusch D."/>
            <person name="Podicherti R."/>
            <person name="Tsui H.-C.T."/>
            <person name="Winkler M.E."/>
        </authorList>
    </citation>
    <scope>NUCLEOTIDE SEQUENCE</scope>
</reference>
<dbReference type="Gene3D" id="3.40.50.300">
    <property type="entry name" value="P-loop containing nucleotide triphosphate hydrolases"/>
    <property type="match status" value="1"/>
</dbReference>
<protein>
    <recommendedName>
        <fullName evidence="2">Deoxynucleoside kinase domain-containing protein</fullName>
    </recommendedName>
</protein>
<organism evidence="1">
    <name type="scientific">marine metagenome</name>
    <dbReference type="NCBI Taxonomy" id="408172"/>
    <lineage>
        <taxon>unclassified sequences</taxon>
        <taxon>metagenomes</taxon>
        <taxon>ecological metagenomes</taxon>
    </lineage>
</organism>
<name>A0A382PEG4_9ZZZZ</name>
<evidence type="ECO:0000313" key="1">
    <source>
        <dbReference type="EMBL" id="SVC70271.1"/>
    </source>
</evidence>
<dbReference type="AlphaFoldDB" id="A0A382PEG4"/>
<dbReference type="SUPFAM" id="SSF52540">
    <property type="entry name" value="P-loop containing nucleoside triphosphate hydrolases"/>
    <property type="match status" value="1"/>
</dbReference>
<dbReference type="InterPro" id="IPR027417">
    <property type="entry name" value="P-loop_NTPase"/>
</dbReference>
<proteinExistence type="predicted"/>
<feature type="non-terminal residue" evidence="1">
    <location>
        <position position="167"/>
    </location>
</feature>
<accession>A0A382PEG4</accession>
<evidence type="ECO:0008006" key="2">
    <source>
        <dbReference type="Google" id="ProtNLM"/>
    </source>
</evidence>